<organism evidence="7 8">
    <name type="scientific">Allacma fusca</name>
    <dbReference type="NCBI Taxonomy" id="39272"/>
    <lineage>
        <taxon>Eukaryota</taxon>
        <taxon>Metazoa</taxon>
        <taxon>Ecdysozoa</taxon>
        <taxon>Arthropoda</taxon>
        <taxon>Hexapoda</taxon>
        <taxon>Collembola</taxon>
        <taxon>Symphypleona</taxon>
        <taxon>Sminthuridae</taxon>
        <taxon>Allacma</taxon>
    </lineage>
</organism>
<dbReference type="AlphaFoldDB" id="A0A8J2K8W8"/>
<comment type="caution">
    <text evidence="7">The sequence shown here is derived from an EMBL/GenBank/DDBJ whole genome shotgun (WGS) entry which is preliminary data.</text>
</comment>
<keyword evidence="4" id="KW-0862">Zinc</keyword>
<gene>
    <name evidence="7" type="ORF">AFUS01_LOCUS19234</name>
</gene>
<dbReference type="PANTHER" id="PTHR24379">
    <property type="entry name" value="KRAB AND ZINC FINGER DOMAIN-CONTAINING"/>
    <property type="match status" value="1"/>
</dbReference>
<feature type="non-terminal residue" evidence="7">
    <location>
        <position position="1"/>
    </location>
</feature>
<evidence type="ECO:0000256" key="1">
    <source>
        <dbReference type="ARBA" id="ARBA00022723"/>
    </source>
</evidence>
<keyword evidence="3 5" id="KW-0863">Zinc-finger</keyword>
<evidence type="ECO:0000256" key="3">
    <source>
        <dbReference type="ARBA" id="ARBA00022771"/>
    </source>
</evidence>
<evidence type="ECO:0000259" key="6">
    <source>
        <dbReference type="PROSITE" id="PS50157"/>
    </source>
</evidence>
<feature type="domain" description="C2H2-type" evidence="6">
    <location>
        <begin position="210"/>
        <end position="233"/>
    </location>
</feature>
<dbReference type="Proteomes" id="UP000708208">
    <property type="component" value="Unassembled WGS sequence"/>
</dbReference>
<keyword evidence="2" id="KW-0677">Repeat</keyword>
<dbReference type="PROSITE" id="PS50157">
    <property type="entry name" value="ZINC_FINGER_C2H2_2"/>
    <property type="match status" value="2"/>
</dbReference>
<keyword evidence="8" id="KW-1185">Reference proteome</keyword>
<sequence>VKISSRGHCSAVSFTCTGSKRSSGPQIAKKIVLECGSIKDDGLNQKQLLSPINNQNQVANGSPSNSVNSYRCLMCLRICGGESVIREHIKMSHGQTLQTLIRTDEDPSLGKRILKLAKKVSSVSRRRTRGESKFYDPSSQLDSVDETLPRLVVKIQGQVVTACSVLSPRRPQLTDSTEKNPFSCEFCSQKFVTHDDYLLHVVHHKGAAIRSCNQCGKTFLHSEFFEQHMTESHNVSVKLSSGKHKSRAKRKVRLKALSKFKSKILESTAATISSPTSPLRCDVTDTQISLSTDVPELMDDSKEKDNIEPLENHHLVCSSPANGLLSEIYRNILPLNDVANQFVDDPSESYLNICDSTTQSTDLVVGLPDQQLAIYIPPQDVVQKSTIPYSVAADPISPPLPGERNTISPYFIVPSMEWFCPDVSKGRVKGTTKDGNLVENSFRNLEMLSLIATLEPHVISPGENNSADKTPNGAEFTPLAVIRSGPENEHMLKENFNTTQNGFSEKLDSVIRIAGRERQFYSVTTENENSQKVFDVKSDAKDWSRRQCPNCCVNYENQLALEDHIAKVHDPKNVSIAAVWD</sequence>
<proteinExistence type="predicted"/>
<dbReference type="PANTHER" id="PTHR24379:SF121">
    <property type="entry name" value="C2H2-TYPE DOMAIN-CONTAINING PROTEIN"/>
    <property type="match status" value="1"/>
</dbReference>
<evidence type="ECO:0000313" key="8">
    <source>
        <dbReference type="Proteomes" id="UP000708208"/>
    </source>
</evidence>
<protein>
    <recommendedName>
        <fullName evidence="6">C2H2-type domain-containing protein</fullName>
    </recommendedName>
</protein>
<dbReference type="PROSITE" id="PS00028">
    <property type="entry name" value="ZINC_FINGER_C2H2_1"/>
    <property type="match status" value="3"/>
</dbReference>
<dbReference type="InterPro" id="IPR013087">
    <property type="entry name" value="Znf_C2H2_type"/>
</dbReference>
<reference evidence="7" key="1">
    <citation type="submission" date="2021-06" db="EMBL/GenBank/DDBJ databases">
        <authorList>
            <person name="Hodson N. C."/>
            <person name="Mongue J. A."/>
            <person name="Jaron S. K."/>
        </authorList>
    </citation>
    <scope>NUCLEOTIDE SEQUENCE</scope>
</reference>
<keyword evidence="1" id="KW-0479">Metal-binding</keyword>
<dbReference type="SMART" id="SM00355">
    <property type="entry name" value="ZnF_C2H2"/>
    <property type="match status" value="4"/>
</dbReference>
<evidence type="ECO:0000256" key="5">
    <source>
        <dbReference type="PROSITE-ProRule" id="PRU00042"/>
    </source>
</evidence>
<accession>A0A8J2K8W8</accession>
<evidence type="ECO:0000256" key="4">
    <source>
        <dbReference type="ARBA" id="ARBA00022833"/>
    </source>
</evidence>
<dbReference type="GO" id="GO:0008270">
    <property type="term" value="F:zinc ion binding"/>
    <property type="evidence" value="ECO:0007669"/>
    <property type="project" value="UniProtKB-KW"/>
</dbReference>
<feature type="domain" description="C2H2-type" evidence="6">
    <location>
        <begin position="182"/>
        <end position="209"/>
    </location>
</feature>
<evidence type="ECO:0000256" key="2">
    <source>
        <dbReference type="ARBA" id="ARBA00022737"/>
    </source>
</evidence>
<evidence type="ECO:0000313" key="7">
    <source>
        <dbReference type="EMBL" id="CAG7730606.1"/>
    </source>
</evidence>
<dbReference type="EMBL" id="CAJVCH010197058">
    <property type="protein sequence ID" value="CAG7730606.1"/>
    <property type="molecule type" value="Genomic_DNA"/>
</dbReference>
<name>A0A8J2K8W8_9HEXA</name>